<dbReference type="RefSeq" id="XP_031872039.1">
    <property type="nucleotide sequence ID" value="XM_032012346.1"/>
</dbReference>
<feature type="repeat" description="ANK" evidence="3">
    <location>
        <begin position="578"/>
        <end position="610"/>
    </location>
</feature>
<keyword evidence="4" id="KW-0175">Coiled coil</keyword>
<organism evidence="6 7">
    <name type="scientific">Venustampulla echinocandica</name>
    <dbReference type="NCBI Taxonomy" id="2656787"/>
    <lineage>
        <taxon>Eukaryota</taxon>
        <taxon>Fungi</taxon>
        <taxon>Dikarya</taxon>
        <taxon>Ascomycota</taxon>
        <taxon>Pezizomycotina</taxon>
        <taxon>Leotiomycetes</taxon>
        <taxon>Helotiales</taxon>
        <taxon>Pleuroascaceae</taxon>
        <taxon>Venustampulla</taxon>
    </lineage>
</organism>
<protein>
    <recommendedName>
        <fullName evidence="8">Ankyrin repeat protein</fullName>
    </recommendedName>
</protein>
<dbReference type="PANTHER" id="PTHR24198:SF165">
    <property type="entry name" value="ANKYRIN REPEAT-CONTAINING PROTEIN-RELATED"/>
    <property type="match status" value="1"/>
</dbReference>
<dbReference type="SMART" id="SM00248">
    <property type="entry name" value="ANK"/>
    <property type="match status" value="11"/>
</dbReference>
<sequence>MAPLAIIPGPVKIQIPKLPSGGVRGFIPYLSAHPDTPVEELLEPYKAYENELRKVYAQEPSHEVVKDPNVNLVPIFAGHEQELKIRARSLDEESDEEMSKYIMALGKDERKPSGAPAVVSSFKDFQQNFNLFSESSLADLDWSNVVAAGSSVTTAMLPIPEGRAHSKKSMREYYHEHLAPASDVDLFLYGLNEEEAMEKIEQIERCIQDSILHEVTTIRTKNAITIASQYPTRHVQIVLRLYDSISQIITGFDVDCACAAYDGKQVYAAPRAIAAFMTQCNTIDLNRRSPSYENRLSKYSRRGFEVYWPALDRTRIDPTIFERTFGRTQGLARLLILEKLPKAADRDSYMDKRRKERGRPAINRWRFNSRNSGNIKEQEEDDVAEWVEQEEVASYHTMTVPYGPKYHAANINRLLYAKDLLLNAEWNQPKDREVYLHRHPCFFGNAAEVMEDCCGYCPVPKTDEEIEVAEEESKTYLSGELRFLKDDPGRQEIGSFNPITDDEWTTMAYVGDTARLCQAISDGDLEHVEDWCGQEGVDVNCRDYTGRTPLHLATMTSTPEIVQCLIDNGARLTARLVDGRTALHIAAARGSTAMVAALMDKSLENEEEEDEKKEARHKAKRAERASKGRNTQDTEQEDVDMDDASSEASEITLDSDDDSDAMTMGSFVKVDKEHPKEDEVLEDSPDSPDVYDVDVIAWDHGLSPLHFAILNGHLDVIELLVSEYGSDVLIPVKLTDPYNNSPRAAIMTLVLTMSLPAEKAKQVAKLLLKLGATSAQGDMKRITALHYIVAGGNKDILNVLFSDDRPAALSVINNVGSSNEYFSQIAAPLITAIDKGDGDMVSTLLQAGAKPSIEFDDWVKTYLAVYRLAKHLNSEETKTRFHSQVTQLVVKAADNFMGSTVDELIKYGADKASCSPMTHLIIQDHQRGNYQRGEFLLDIIRKNLKELREYEEPYHHGQQKPEKLQDQEVYTRGIPEGTYQYFNALEDFRNQEQANKRAWGWYEESLKSNIQKGAKEKSAAIAEVIKELENTERLLIKAGAESFYEKYPKITKYNDNQRSYRYTPPEVKPYETSVTFIVPDLTDANKDRYLKLFEAAWVGDSDTVKAMTLTPFSNADGASSDAPLKIAVQDAKQFSPFSIAVLRGHFDLAKTIIEICMAQYHKDDSKTQRQRWSMQIHESEDEYSDEESEDEHILPIFSELISDDFTIDNLGEVSKAVKSDVLPLTMIEWRCYSQRFLDPADPNRGAFHAGGGVLEYAVAANDIKLLRFIIELGAEQKARLAEEHDDPRSYTIQPSAFMLAIQLGRTEMLAEMIKTTGVGIPLNALVEKSGVELKTKPKYYQGLSVGGKKRADWAQAPDDNVQVTEEKIPPLLRAAHLGSVESVEWFMSDAPLRRYKEFAEKNKNDKRIKVLDGAGKGFDSTIGSWLTTKSELVLHAAILHKVAKDETDKHLALIKHLISIAPEALEQKTIEGWTPLHQAVWLDREDLVAYFLSLGANQRQRDKRGRNMIHSMVTAKWETNSNPKTDIQKLQCMLELFDKEAVKAMLVERGTTDSGAYTPLASWMAMNTNYKKSDFMAVLSRYSSGEELEMINGEGELPLHVAVKQGFGDIISHLISLNPALLYRENTTGRTPLEMSNEIYLASCVENPPEIWNLHYNNQPIIRKSASSFVEEDDVVEQGKKRTWEICDAADKEYRKNTEEQNPKRRLVSLFEAKEVAERVKGYGSRYAGSQVVVNGGVVYAEEKPDPVGQWLRDM</sequence>
<dbReference type="PROSITE" id="PS50297">
    <property type="entry name" value="ANK_REP_REGION"/>
    <property type="match status" value="4"/>
</dbReference>
<dbReference type="OrthoDB" id="539213at2759"/>
<dbReference type="Pfam" id="PF12796">
    <property type="entry name" value="Ank_2"/>
    <property type="match status" value="1"/>
</dbReference>
<evidence type="ECO:0008006" key="8">
    <source>
        <dbReference type="Google" id="ProtNLM"/>
    </source>
</evidence>
<keyword evidence="7" id="KW-1185">Reference proteome</keyword>
<dbReference type="EMBL" id="NPIC01000002">
    <property type="protein sequence ID" value="RDL39383.1"/>
    <property type="molecule type" value="Genomic_DNA"/>
</dbReference>
<keyword evidence="1" id="KW-0677">Repeat</keyword>
<dbReference type="InterPro" id="IPR002110">
    <property type="entry name" value="Ankyrin_rpt"/>
</dbReference>
<evidence type="ECO:0000256" key="5">
    <source>
        <dbReference type="SAM" id="MobiDB-lite"/>
    </source>
</evidence>
<feature type="repeat" description="ANK" evidence="3">
    <location>
        <begin position="545"/>
        <end position="577"/>
    </location>
</feature>
<evidence type="ECO:0000256" key="2">
    <source>
        <dbReference type="ARBA" id="ARBA00023043"/>
    </source>
</evidence>
<feature type="compositionally biased region" description="Acidic residues" evidence="5">
    <location>
        <begin position="634"/>
        <end position="645"/>
    </location>
</feature>
<dbReference type="GeneID" id="43596572"/>
<keyword evidence="2 3" id="KW-0040">ANK repeat</keyword>
<evidence type="ECO:0000256" key="1">
    <source>
        <dbReference type="ARBA" id="ARBA00022737"/>
    </source>
</evidence>
<feature type="region of interest" description="Disordered" evidence="5">
    <location>
        <begin position="603"/>
        <end position="662"/>
    </location>
</feature>
<gene>
    <name evidence="6" type="ORF">BP5553_03723</name>
</gene>
<comment type="caution">
    <text evidence="6">The sequence shown here is derived from an EMBL/GenBank/DDBJ whole genome shotgun (WGS) entry which is preliminary data.</text>
</comment>
<dbReference type="Pfam" id="PF00023">
    <property type="entry name" value="Ank"/>
    <property type="match status" value="2"/>
</dbReference>
<feature type="repeat" description="ANK" evidence="3">
    <location>
        <begin position="700"/>
        <end position="722"/>
    </location>
</feature>
<feature type="compositionally biased region" description="Basic and acidic residues" evidence="5">
    <location>
        <begin position="669"/>
        <end position="678"/>
    </location>
</feature>
<evidence type="ECO:0000313" key="6">
    <source>
        <dbReference type="EMBL" id="RDL39383.1"/>
    </source>
</evidence>
<feature type="region of interest" description="Disordered" evidence="5">
    <location>
        <begin position="668"/>
        <end position="687"/>
    </location>
</feature>
<dbReference type="PROSITE" id="PS50088">
    <property type="entry name" value="ANK_REPEAT"/>
    <property type="match status" value="4"/>
</dbReference>
<accession>A0A370TV15</accession>
<evidence type="ECO:0000256" key="3">
    <source>
        <dbReference type="PROSITE-ProRule" id="PRU00023"/>
    </source>
</evidence>
<name>A0A370TV15_9HELO</name>
<feature type="coiled-coil region" evidence="4">
    <location>
        <begin position="1014"/>
        <end position="1041"/>
    </location>
</feature>
<dbReference type="InterPro" id="IPR036770">
    <property type="entry name" value="Ankyrin_rpt-contain_sf"/>
</dbReference>
<dbReference type="Proteomes" id="UP000254866">
    <property type="component" value="Unassembled WGS sequence"/>
</dbReference>
<dbReference type="Gene3D" id="1.25.40.20">
    <property type="entry name" value="Ankyrin repeat-containing domain"/>
    <property type="match status" value="4"/>
</dbReference>
<evidence type="ECO:0000313" key="7">
    <source>
        <dbReference type="Proteomes" id="UP000254866"/>
    </source>
</evidence>
<dbReference type="STRING" id="2656787.A0A370TV15"/>
<dbReference type="SUPFAM" id="SSF48403">
    <property type="entry name" value="Ankyrin repeat"/>
    <property type="match status" value="2"/>
</dbReference>
<feature type="compositionally biased region" description="Basic and acidic residues" evidence="5">
    <location>
        <begin position="622"/>
        <end position="632"/>
    </location>
</feature>
<proteinExistence type="predicted"/>
<dbReference type="PANTHER" id="PTHR24198">
    <property type="entry name" value="ANKYRIN REPEAT AND PROTEIN KINASE DOMAIN-CONTAINING PROTEIN"/>
    <property type="match status" value="1"/>
</dbReference>
<reference evidence="6 7" key="1">
    <citation type="journal article" date="2018" name="IMA Fungus">
        <title>IMA Genome-F 9: Draft genome sequence of Annulohypoxylon stygium, Aspergillus mulundensis, Berkeleyomyces basicola (syn. Thielaviopsis basicola), Ceratocystis smalleyi, two Cercospora beticola strains, Coleophoma cylindrospora, Fusarium fracticaudum, Phialophora cf. hyalina, and Morchella septimelata.</title>
        <authorList>
            <person name="Wingfield B.D."/>
            <person name="Bills G.F."/>
            <person name="Dong Y."/>
            <person name="Huang W."/>
            <person name="Nel W.J."/>
            <person name="Swalarsk-Parry B.S."/>
            <person name="Vaghefi N."/>
            <person name="Wilken P.M."/>
            <person name="An Z."/>
            <person name="de Beer Z.W."/>
            <person name="De Vos L."/>
            <person name="Chen L."/>
            <person name="Duong T.A."/>
            <person name="Gao Y."/>
            <person name="Hammerbacher A."/>
            <person name="Kikkert J.R."/>
            <person name="Li Y."/>
            <person name="Li H."/>
            <person name="Li K."/>
            <person name="Li Q."/>
            <person name="Liu X."/>
            <person name="Ma X."/>
            <person name="Naidoo K."/>
            <person name="Pethybridge S.J."/>
            <person name="Sun J."/>
            <person name="Steenkamp E.T."/>
            <person name="van der Nest M.A."/>
            <person name="van Wyk S."/>
            <person name="Wingfield M.J."/>
            <person name="Xiong C."/>
            <person name="Yue Q."/>
            <person name="Zhang X."/>
        </authorList>
    </citation>
    <scope>NUCLEOTIDE SEQUENCE [LARGE SCALE GENOMIC DNA]</scope>
    <source>
        <strain evidence="6 7">BP 5553</strain>
    </source>
</reference>
<evidence type="ECO:0000256" key="4">
    <source>
        <dbReference type="SAM" id="Coils"/>
    </source>
</evidence>
<feature type="repeat" description="ANK" evidence="3">
    <location>
        <begin position="1471"/>
        <end position="1503"/>
    </location>
</feature>